<sequence>MAGLSLSLLVVVGLLAWHVLAPSEYVAPAPDRAAHRVDPALATEALHRLEAAVTNDDPAAARALAPAGDEHAGDLLAAVVDNAHDLRVRDFTLRYVDEEGALAADGAWQAAVDTTWRLAGFDATQARTEVLFHFVDEGDRIGLAAIGGGGRQSPLWLGDRLEVRRTASTLVAVDGSAAEADAYAKRAAAAVPVVRRVLPGWHAGLVVEVPRSLDDLARVLAAEPGQYSNIAAVTTTTDGSQAPDAPVHVFVNPDVFDRLKPQGAQVVMSHEAVHVATGAATSATPLWLLEGFADYVALRDVPLPITTTASQIIREVRKDGPPGHLPGPAEFDTTASHLGASYESAWLACTVLAADGGEPALVRFYREVDGGTPLGTALRREFGLTERELTAQWRARLSHLAA</sequence>
<reference evidence="1 2" key="1">
    <citation type="submission" date="2020-07" db="EMBL/GenBank/DDBJ databases">
        <title>Sequencing the genomes of 1000 actinobacteria strains.</title>
        <authorList>
            <person name="Klenk H.-P."/>
        </authorList>
    </citation>
    <scope>NUCLEOTIDE SEQUENCE [LARGE SCALE GENOMIC DNA]</scope>
    <source>
        <strain evidence="1 2">DSM 21349</strain>
    </source>
</reference>
<keyword evidence="2" id="KW-1185">Reference proteome</keyword>
<evidence type="ECO:0008006" key="3">
    <source>
        <dbReference type="Google" id="ProtNLM"/>
    </source>
</evidence>
<protein>
    <recommendedName>
        <fullName evidence="3">Peptidase MA superfamily protein</fullName>
    </recommendedName>
</protein>
<evidence type="ECO:0000313" key="2">
    <source>
        <dbReference type="Proteomes" id="UP000580910"/>
    </source>
</evidence>
<gene>
    <name evidence="1" type="ORF">FB382_002268</name>
</gene>
<name>A0A7W3J0G0_9ACTN</name>
<dbReference type="RefSeq" id="WP_182539235.1">
    <property type="nucleotide sequence ID" value="NZ_JACGXA010000001.1"/>
</dbReference>
<dbReference type="AlphaFoldDB" id="A0A7W3J0G0"/>
<organism evidence="1 2">
    <name type="scientific">Nocardioides ginsengisegetis</name>
    <dbReference type="NCBI Taxonomy" id="661491"/>
    <lineage>
        <taxon>Bacteria</taxon>
        <taxon>Bacillati</taxon>
        <taxon>Actinomycetota</taxon>
        <taxon>Actinomycetes</taxon>
        <taxon>Propionibacteriales</taxon>
        <taxon>Nocardioidaceae</taxon>
        <taxon>Nocardioides</taxon>
    </lineage>
</organism>
<dbReference type="EMBL" id="JACGXA010000001">
    <property type="protein sequence ID" value="MBA8803977.1"/>
    <property type="molecule type" value="Genomic_DNA"/>
</dbReference>
<proteinExistence type="predicted"/>
<comment type="caution">
    <text evidence="1">The sequence shown here is derived from an EMBL/GenBank/DDBJ whole genome shotgun (WGS) entry which is preliminary data.</text>
</comment>
<accession>A0A7W3J0G0</accession>
<dbReference type="Proteomes" id="UP000580910">
    <property type="component" value="Unassembled WGS sequence"/>
</dbReference>
<evidence type="ECO:0000313" key="1">
    <source>
        <dbReference type="EMBL" id="MBA8803977.1"/>
    </source>
</evidence>